<feature type="signal peptide" evidence="2">
    <location>
        <begin position="1"/>
        <end position="18"/>
    </location>
</feature>
<feature type="compositionally biased region" description="Polar residues" evidence="1">
    <location>
        <begin position="342"/>
        <end position="355"/>
    </location>
</feature>
<evidence type="ECO:0000256" key="1">
    <source>
        <dbReference type="SAM" id="MobiDB-lite"/>
    </source>
</evidence>
<feature type="non-terminal residue" evidence="3">
    <location>
        <position position="461"/>
    </location>
</feature>
<feature type="chain" id="PRO_5034491950" evidence="2">
    <location>
        <begin position="19"/>
        <end position="461"/>
    </location>
</feature>
<reference evidence="3 4" key="1">
    <citation type="journal article" name="Sci. Rep.">
        <title>Genome-scale phylogenetic analyses confirm Olpidium as the closest living zoosporic fungus to the non-flagellated, terrestrial fungi.</title>
        <authorList>
            <person name="Chang Y."/>
            <person name="Rochon D."/>
            <person name="Sekimoto S."/>
            <person name="Wang Y."/>
            <person name="Chovatia M."/>
            <person name="Sandor L."/>
            <person name="Salamov A."/>
            <person name="Grigoriev I.V."/>
            <person name="Stajich J.E."/>
            <person name="Spatafora J.W."/>
        </authorList>
    </citation>
    <scope>NUCLEOTIDE SEQUENCE [LARGE SCALE GENOMIC DNA]</scope>
    <source>
        <strain evidence="3">S191</strain>
    </source>
</reference>
<organism evidence="3 4">
    <name type="scientific">Olpidium bornovanus</name>
    <dbReference type="NCBI Taxonomy" id="278681"/>
    <lineage>
        <taxon>Eukaryota</taxon>
        <taxon>Fungi</taxon>
        <taxon>Fungi incertae sedis</taxon>
        <taxon>Olpidiomycota</taxon>
        <taxon>Olpidiomycotina</taxon>
        <taxon>Olpidiomycetes</taxon>
        <taxon>Olpidiales</taxon>
        <taxon>Olpidiaceae</taxon>
        <taxon>Olpidium</taxon>
    </lineage>
</organism>
<feature type="region of interest" description="Disordered" evidence="1">
    <location>
        <begin position="24"/>
        <end position="76"/>
    </location>
</feature>
<keyword evidence="4" id="KW-1185">Reference proteome</keyword>
<dbReference type="Proteomes" id="UP000673691">
    <property type="component" value="Unassembled WGS sequence"/>
</dbReference>
<feature type="region of interest" description="Disordered" evidence="1">
    <location>
        <begin position="298"/>
        <end position="364"/>
    </location>
</feature>
<gene>
    <name evidence="3" type="ORF">BJ554DRAFT_6781</name>
</gene>
<feature type="region of interest" description="Disordered" evidence="1">
    <location>
        <begin position="133"/>
        <end position="162"/>
    </location>
</feature>
<dbReference type="EMBL" id="JAEFCI010004234">
    <property type="protein sequence ID" value="KAG5461084.1"/>
    <property type="molecule type" value="Genomic_DNA"/>
</dbReference>
<proteinExistence type="predicted"/>
<feature type="compositionally biased region" description="Basic and acidic residues" evidence="1">
    <location>
        <begin position="47"/>
        <end position="71"/>
    </location>
</feature>
<sequence length="461" mass="49620">MLVCALSALSALCGGARARARDQLAPRGPFLSSPTVTTTPPVPGSPHPDRYAHRRTDPAPPERRAVQRAEENDQMEADDDEFGLVATSWQKWVEVESEEEDDEDFGGKVAPPVAVAEVLADGILNVVLDEDDARPPQEARPKVPRHFPAPRPHAFRDPPPEATCGGPKVEGILAGIQHTVRAEERLRSIFARLKTLADANRLSSDEQAFSADWIKTQAHLHAALLLQGHQRREVVNVYRRSILQNLKMDALATPETLRKLCYVTRDRSVIFFDEDERQEVLARRAKFEMSLATVQKTAQDIKKDSGAKRAGGGGRGGSVKKFRPRSLGGGDARAAGNPRGKQINQGQNEPATNDGGNDDSMASADVGISGQILSLGGAPAARTAATLGGCATGKQADYIRIMVPTSVGGSACGRTVCQILANMGTIRGTRQDAERHPGWVQPARAAEMSTRHRLAVDGGLD</sequence>
<dbReference type="AlphaFoldDB" id="A0A8H7ZX43"/>
<evidence type="ECO:0000313" key="3">
    <source>
        <dbReference type="EMBL" id="KAG5461084.1"/>
    </source>
</evidence>
<name>A0A8H7ZX43_9FUNG</name>
<comment type="caution">
    <text evidence="3">The sequence shown here is derived from an EMBL/GenBank/DDBJ whole genome shotgun (WGS) entry which is preliminary data.</text>
</comment>
<evidence type="ECO:0000313" key="4">
    <source>
        <dbReference type="Proteomes" id="UP000673691"/>
    </source>
</evidence>
<accession>A0A8H7ZX43</accession>
<evidence type="ECO:0000256" key="2">
    <source>
        <dbReference type="SAM" id="SignalP"/>
    </source>
</evidence>
<protein>
    <submittedName>
        <fullName evidence="3">Uncharacterized protein</fullName>
    </submittedName>
</protein>
<keyword evidence="2" id="KW-0732">Signal</keyword>